<dbReference type="EMBL" id="QYUN01000002">
    <property type="protein sequence ID" value="RJG06940.1"/>
    <property type="molecule type" value="Genomic_DNA"/>
</dbReference>
<protein>
    <submittedName>
        <fullName evidence="1">DUF1631 family protein</fullName>
    </submittedName>
</protein>
<dbReference type="Pfam" id="PF07793">
    <property type="entry name" value="DUF1631"/>
    <property type="match status" value="2"/>
</dbReference>
<accession>A0A418X396</accession>
<dbReference type="AlphaFoldDB" id="A0A418X396"/>
<dbReference type="InterPro" id="IPR012434">
    <property type="entry name" value="DUF1631"/>
</dbReference>
<dbReference type="OrthoDB" id="6188167at2"/>
<sequence length="690" mass="76373">MADQLANHPCDKAVPPSFRMPVLRTLVSIASQQLAAQQDAFVSRLLDALSTLADHAARSSDTEIAANAFRHLSRNRATFHRLLPACLADALQQELRATEQPEKSPMERDAIDLSLVTFEAMEQKVLIDHLSHALDAANTEALDALNIRIASLLGKVEVGIAHNPFRPHVFLQAVADAWGKFDLSGTSQRVVLNQMRPEVFLQLDPILRALNDALIANGIVPNLADAYRLNKLASHARHAGEMPRRNLPIYDKLNRWLSPSELGTAAGPHGRQAVTHPGLRDYLRGMQGAQTDASVLRQIGQQAPRGMLSQADENAIELLARMFDRVLDEPHIPADIKRLLVRLQVPMLKAALADDEFFFRADHPARRLVDTVVKSGVGMEQGPVHDDPLYRMIEGLVDRVQQEYDAQLAMFDNAATDLESFLAQEAQVADAALSHAVAQALQQERIARARELAAHHVSLRIESGEVPGFVEAFLQSQWTRVLGLAHTVEDTRPDALPGALKAMDELIWSVKPKNGGDERKELLGRLPSLLSTLNAWLNVVKWDGAERVAFFSSLAERHASIARTAGELSPRAQLEITMNAVQRASERRLNLRATEQADQPADVSMHLVDGLEPDAWVEFVRNSGAKARYRLAWISPRRTRFIFAGRRGQEPFTLTFEELAQSFREDGATAISIDAALDRAMNAVLEEMDA</sequence>
<gene>
    <name evidence="1" type="ORF">D3870_13875</name>
</gene>
<keyword evidence="2" id="KW-1185">Reference proteome</keyword>
<comment type="caution">
    <text evidence="1">The sequence shown here is derived from an EMBL/GenBank/DDBJ whole genome shotgun (WGS) entry which is preliminary data.</text>
</comment>
<name>A0A418X396_9BURK</name>
<organism evidence="1 2">
    <name type="scientific">Noviherbaspirillum cavernae</name>
    <dbReference type="NCBI Taxonomy" id="2320862"/>
    <lineage>
        <taxon>Bacteria</taxon>
        <taxon>Pseudomonadati</taxon>
        <taxon>Pseudomonadota</taxon>
        <taxon>Betaproteobacteria</taxon>
        <taxon>Burkholderiales</taxon>
        <taxon>Oxalobacteraceae</taxon>
        <taxon>Noviherbaspirillum</taxon>
    </lineage>
</organism>
<evidence type="ECO:0000313" key="1">
    <source>
        <dbReference type="EMBL" id="RJG06940.1"/>
    </source>
</evidence>
<dbReference type="Proteomes" id="UP000285190">
    <property type="component" value="Unassembled WGS sequence"/>
</dbReference>
<proteinExistence type="predicted"/>
<reference evidence="1 2" key="1">
    <citation type="submission" date="2018-09" db="EMBL/GenBank/DDBJ databases">
        <authorList>
            <person name="Zhu H."/>
        </authorList>
    </citation>
    <scope>NUCLEOTIDE SEQUENCE [LARGE SCALE GENOMIC DNA]</scope>
    <source>
        <strain evidence="1 2">K2R10-39</strain>
    </source>
</reference>
<evidence type="ECO:0000313" key="2">
    <source>
        <dbReference type="Proteomes" id="UP000285190"/>
    </source>
</evidence>
<dbReference type="RefSeq" id="WP_119739966.1">
    <property type="nucleotide sequence ID" value="NZ_QYUN01000002.1"/>
</dbReference>